<reference evidence="8 9" key="1">
    <citation type="submission" date="2023-08" db="EMBL/GenBank/DDBJ databases">
        <title>Black Yeasts Isolated from many extreme environments.</title>
        <authorList>
            <person name="Coleine C."/>
            <person name="Stajich J.E."/>
            <person name="Selbmann L."/>
        </authorList>
    </citation>
    <scope>NUCLEOTIDE SEQUENCE [LARGE SCALE GENOMIC DNA]</scope>
    <source>
        <strain evidence="8 9">CCFEE 536</strain>
    </source>
</reference>
<sequence>MAQKATKTLAVRNTALLNRLLLLTTALHSTFHILRLLAFSYFRRSLLRYILFTLPALAIQFWFERIGRPTRSANGEVKSAGEDLDAKGLTEWMWDVLYWTDICLGVVVLAGDWAWWLWAAIPLFSAYLAYTTFSGARQGLAGMTGAGQDGVQGQQAASSKRQAKLEKRGGQRVAYRLKSSCFSVATHAHI</sequence>
<keyword evidence="3 7" id="KW-0812">Transmembrane</keyword>
<protein>
    <recommendedName>
        <fullName evidence="10">DUF788 domain protein</fullName>
    </recommendedName>
</protein>
<dbReference type="InterPro" id="IPR008506">
    <property type="entry name" value="SND2/TMEM208"/>
</dbReference>
<evidence type="ECO:0000256" key="2">
    <source>
        <dbReference type="ARBA" id="ARBA00009950"/>
    </source>
</evidence>
<dbReference type="PANTHER" id="PTHR13505:SF7">
    <property type="entry name" value="TRANSMEMBRANE PROTEIN 208"/>
    <property type="match status" value="1"/>
</dbReference>
<evidence type="ECO:0000256" key="3">
    <source>
        <dbReference type="ARBA" id="ARBA00022692"/>
    </source>
</evidence>
<evidence type="ECO:0000313" key="8">
    <source>
        <dbReference type="EMBL" id="KAK5295358.1"/>
    </source>
</evidence>
<gene>
    <name evidence="8" type="ORF">LTR16_000997</name>
</gene>
<dbReference type="EMBL" id="JAVRRA010000041">
    <property type="protein sequence ID" value="KAK5295358.1"/>
    <property type="molecule type" value="Genomic_DNA"/>
</dbReference>
<organism evidence="8 9">
    <name type="scientific">Cryomyces antarcticus</name>
    <dbReference type="NCBI Taxonomy" id="329879"/>
    <lineage>
        <taxon>Eukaryota</taxon>
        <taxon>Fungi</taxon>
        <taxon>Dikarya</taxon>
        <taxon>Ascomycota</taxon>
        <taxon>Pezizomycotina</taxon>
        <taxon>Dothideomycetes</taxon>
        <taxon>Dothideomycetes incertae sedis</taxon>
        <taxon>Cryomyces</taxon>
    </lineage>
</organism>
<feature type="transmembrane region" description="Helical" evidence="7">
    <location>
        <begin position="113"/>
        <end position="133"/>
    </location>
</feature>
<evidence type="ECO:0000256" key="4">
    <source>
        <dbReference type="ARBA" id="ARBA00022824"/>
    </source>
</evidence>
<comment type="similarity">
    <text evidence="2">Belongs to the TMEM208 family.</text>
</comment>
<evidence type="ECO:0000313" key="9">
    <source>
        <dbReference type="Proteomes" id="UP001357485"/>
    </source>
</evidence>
<feature type="transmembrane region" description="Helical" evidence="7">
    <location>
        <begin position="46"/>
        <end position="63"/>
    </location>
</feature>
<feature type="transmembrane region" description="Helical" evidence="7">
    <location>
        <begin position="20"/>
        <end position="39"/>
    </location>
</feature>
<name>A0ABR0M8G4_9PEZI</name>
<comment type="caution">
    <text evidence="8">The sequence shown here is derived from an EMBL/GenBank/DDBJ whole genome shotgun (WGS) entry which is preliminary data.</text>
</comment>
<proteinExistence type="inferred from homology"/>
<evidence type="ECO:0000256" key="1">
    <source>
        <dbReference type="ARBA" id="ARBA00004477"/>
    </source>
</evidence>
<keyword evidence="6 7" id="KW-0472">Membrane</keyword>
<keyword evidence="5 7" id="KW-1133">Transmembrane helix</keyword>
<dbReference type="Proteomes" id="UP001357485">
    <property type="component" value="Unassembled WGS sequence"/>
</dbReference>
<keyword evidence="9" id="KW-1185">Reference proteome</keyword>
<evidence type="ECO:0008006" key="10">
    <source>
        <dbReference type="Google" id="ProtNLM"/>
    </source>
</evidence>
<dbReference type="PANTHER" id="PTHR13505">
    <property type="entry name" value="TRANSMEMBRANE PROTEIN 208"/>
    <property type="match status" value="1"/>
</dbReference>
<accession>A0ABR0M8G4</accession>
<evidence type="ECO:0000256" key="7">
    <source>
        <dbReference type="SAM" id="Phobius"/>
    </source>
</evidence>
<comment type="subcellular location">
    <subcellularLocation>
        <location evidence="1">Endoplasmic reticulum membrane</location>
        <topology evidence="1">Multi-pass membrane protein</topology>
    </subcellularLocation>
</comment>
<evidence type="ECO:0000256" key="6">
    <source>
        <dbReference type="ARBA" id="ARBA00023136"/>
    </source>
</evidence>
<keyword evidence="4" id="KW-0256">Endoplasmic reticulum</keyword>
<dbReference type="Pfam" id="PF05620">
    <property type="entry name" value="TMEM208_SND2"/>
    <property type="match status" value="1"/>
</dbReference>
<evidence type="ECO:0000256" key="5">
    <source>
        <dbReference type="ARBA" id="ARBA00022989"/>
    </source>
</evidence>